<evidence type="ECO:0008006" key="3">
    <source>
        <dbReference type="Google" id="ProtNLM"/>
    </source>
</evidence>
<sequence>MPLGKLAHYSFDLVLISIILAGIHRNTGLVFDTSNFSSVDIRRWFGNYLSFGESMYDKTISLLKMTGYFKQRNLVYDYVDQASKILKEQTGRELGDYPKKD</sequence>
<dbReference type="EMBL" id="CAKXYY010000017">
    <property type="protein sequence ID" value="CAH2354597.1"/>
    <property type="molecule type" value="Genomic_DNA"/>
</dbReference>
<gene>
    <name evidence="1" type="ORF">CLIB1423_17S02718</name>
</gene>
<dbReference type="InterPro" id="IPR013726">
    <property type="entry name" value="Mitofissin"/>
</dbReference>
<evidence type="ECO:0000313" key="2">
    <source>
        <dbReference type="Proteomes" id="UP000837801"/>
    </source>
</evidence>
<dbReference type="PANTHER" id="PTHR28075:SF1">
    <property type="entry name" value="DUF1748-DOMAIN-CONTAINING PROTEIN"/>
    <property type="match status" value="1"/>
</dbReference>
<dbReference type="OrthoDB" id="16824at2759"/>
<protein>
    <recommendedName>
        <fullName evidence="3">DUF1748-domain-containing protein</fullName>
    </recommendedName>
</protein>
<dbReference type="AlphaFoldDB" id="A0A9P0QTR8"/>
<reference evidence="1" key="1">
    <citation type="submission" date="2022-03" db="EMBL/GenBank/DDBJ databases">
        <authorList>
            <person name="Legras J.-L."/>
            <person name="Devillers H."/>
            <person name="Grondin C."/>
        </authorList>
    </citation>
    <scope>NUCLEOTIDE SEQUENCE</scope>
    <source>
        <strain evidence="1">CLIB 1423</strain>
    </source>
</reference>
<keyword evidence="2" id="KW-1185">Reference proteome</keyword>
<dbReference type="Pfam" id="PF08520">
    <property type="entry name" value="Mitofissin"/>
    <property type="match status" value="1"/>
</dbReference>
<dbReference type="GO" id="GO:0005737">
    <property type="term" value="C:cytoplasm"/>
    <property type="evidence" value="ECO:0007669"/>
    <property type="project" value="TreeGrafter"/>
</dbReference>
<dbReference type="PANTHER" id="PTHR28075">
    <property type="entry name" value="CHROMOSOME 16, WHOLE GENOME SHOTGUN SEQUENCE"/>
    <property type="match status" value="1"/>
</dbReference>
<comment type="caution">
    <text evidence="1">The sequence shown here is derived from an EMBL/GenBank/DDBJ whole genome shotgun (WGS) entry which is preliminary data.</text>
</comment>
<accession>A0A9P0QTR8</accession>
<dbReference type="Proteomes" id="UP000837801">
    <property type="component" value="Unassembled WGS sequence"/>
</dbReference>
<proteinExistence type="predicted"/>
<name>A0A9P0QTR8_9ASCO</name>
<evidence type="ECO:0000313" key="1">
    <source>
        <dbReference type="EMBL" id="CAH2354597.1"/>
    </source>
</evidence>
<organism evidence="1 2">
    <name type="scientific">[Candida] railenensis</name>
    <dbReference type="NCBI Taxonomy" id="45579"/>
    <lineage>
        <taxon>Eukaryota</taxon>
        <taxon>Fungi</taxon>
        <taxon>Dikarya</taxon>
        <taxon>Ascomycota</taxon>
        <taxon>Saccharomycotina</taxon>
        <taxon>Pichiomycetes</taxon>
        <taxon>Debaryomycetaceae</taxon>
        <taxon>Kurtzmaniella</taxon>
    </lineage>
</organism>